<reference evidence="1 2" key="1">
    <citation type="submission" date="2016-06" db="EMBL/GenBank/DDBJ databases">
        <authorList>
            <person name="Kjaerup R.B."/>
            <person name="Dalgaard T.S."/>
            <person name="Juul-Madsen H.R."/>
        </authorList>
    </citation>
    <scope>NUCLEOTIDE SEQUENCE [LARGE SCALE GENOMIC DNA]</scope>
    <source>
        <strain evidence="1 2">DSM 16361</strain>
    </source>
</reference>
<sequence>MVRLKRTVFLHDLVIAGNDAMAAHSSNVEQLGYVTRTEFESKKQAQPRQGHAVVLHRHRACASRCRPT</sequence>
<organism evidence="1 2">
    <name type="scientific">Thiomonas delicata</name>
    <name type="common">Thiomonas cuprina</name>
    <dbReference type="NCBI Taxonomy" id="364030"/>
    <lineage>
        <taxon>Bacteria</taxon>
        <taxon>Pseudomonadati</taxon>
        <taxon>Pseudomonadota</taxon>
        <taxon>Betaproteobacteria</taxon>
        <taxon>Burkholderiales</taxon>
        <taxon>Thiomonas</taxon>
    </lineage>
</organism>
<proteinExistence type="predicted"/>
<gene>
    <name evidence="1" type="ORF">THIARS_70695</name>
</gene>
<evidence type="ECO:0000313" key="1">
    <source>
        <dbReference type="EMBL" id="SBP89075.1"/>
    </source>
</evidence>
<evidence type="ECO:0000313" key="2">
    <source>
        <dbReference type="Proteomes" id="UP000214566"/>
    </source>
</evidence>
<name>A0A238D763_THIDL</name>
<dbReference type="AlphaFoldDB" id="A0A238D763"/>
<accession>A0A238D763</accession>
<keyword evidence="2" id="KW-1185">Reference proteome</keyword>
<dbReference type="Proteomes" id="UP000214566">
    <property type="component" value="Unassembled WGS sequence"/>
</dbReference>
<protein>
    <submittedName>
        <fullName evidence="1">Uncharacterized protein</fullName>
    </submittedName>
</protein>
<dbReference type="EMBL" id="FLMQ01000056">
    <property type="protein sequence ID" value="SBP89075.1"/>
    <property type="molecule type" value="Genomic_DNA"/>
</dbReference>